<keyword evidence="2" id="KW-1185">Reference proteome</keyword>
<dbReference type="AlphaFoldDB" id="A0A2P2FGE0"/>
<reference evidence="1 2" key="1">
    <citation type="journal article" date="2014" name="Genome Announc.">
        <title>Draft Genome Sequence of Amycolatopsis lurida NRRL 2430, Producer of the Glycopeptide Family Antibiotic Ristocetin.</title>
        <authorList>
            <person name="Kwun M.J."/>
            <person name="Hong H.J."/>
        </authorList>
    </citation>
    <scope>NUCLEOTIDE SEQUENCE [LARGE SCALE GENOMIC DNA]</scope>
    <source>
        <strain evidence="1 2">NRRL 2430</strain>
    </source>
</reference>
<evidence type="ECO:0000313" key="2">
    <source>
        <dbReference type="Proteomes" id="UP000256220"/>
    </source>
</evidence>
<proteinExistence type="predicted"/>
<evidence type="ECO:0000313" key="1">
    <source>
        <dbReference type="EMBL" id="KFU75797.1"/>
    </source>
</evidence>
<organism evidence="1 2">
    <name type="scientific">Amycolatopsis lurida NRRL 2430</name>
    <dbReference type="NCBI Taxonomy" id="1460371"/>
    <lineage>
        <taxon>Bacteria</taxon>
        <taxon>Bacillati</taxon>
        <taxon>Actinomycetota</taxon>
        <taxon>Actinomycetes</taxon>
        <taxon>Pseudonocardiales</taxon>
        <taxon>Pseudonocardiaceae</taxon>
        <taxon>Amycolatopsis</taxon>
    </lineage>
</organism>
<protein>
    <submittedName>
        <fullName evidence="1">Uncharacterized protein</fullName>
    </submittedName>
</protein>
<accession>A0A2P2FGE0</accession>
<sequence length="112" mass="11813">MGVPGGDTAFAQFVQHSDVVDSQVSADARQGPAEVVKVNGLVDLLRREAAAAHLYVVPAEDVADGSPLDAELDTEFVHRRACHVAGDQLLDLLGAELPDTARSAALDRRQLG</sequence>
<dbReference type="Proteomes" id="UP000256220">
    <property type="component" value="Unassembled WGS sequence"/>
</dbReference>
<gene>
    <name evidence="1" type="ORF">BB31_39530</name>
</gene>
<dbReference type="EMBL" id="JFBM01000055">
    <property type="protein sequence ID" value="KFU75797.1"/>
    <property type="molecule type" value="Genomic_DNA"/>
</dbReference>
<name>A0A2P2FGE0_AMYLU</name>
<comment type="caution">
    <text evidence="1">The sequence shown here is derived from an EMBL/GenBank/DDBJ whole genome shotgun (WGS) entry which is preliminary data.</text>
</comment>